<dbReference type="InterPro" id="IPR019800">
    <property type="entry name" value="Glyco_hydro_3_AS"/>
</dbReference>
<dbReference type="Pfam" id="PF01915">
    <property type="entry name" value="Glyco_hydro_3_C"/>
    <property type="match status" value="1"/>
</dbReference>
<dbReference type="Gene3D" id="2.60.40.10">
    <property type="entry name" value="Immunoglobulins"/>
    <property type="match status" value="1"/>
</dbReference>
<dbReference type="PANTHER" id="PTHR42715:SF10">
    <property type="entry name" value="BETA-GLUCOSIDASE"/>
    <property type="match status" value="1"/>
</dbReference>
<comment type="similarity">
    <text evidence="1 4">Belongs to the glycosyl hydrolase 3 family.</text>
</comment>
<feature type="domain" description="Fibronectin type III-like" evidence="6">
    <location>
        <begin position="459"/>
        <end position="533"/>
    </location>
</feature>
<evidence type="ECO:0000313" key="7">
    <source>
        <dbReference type="EMBL" id="KAB1438338.1"/>
    </source>
</evidence>
<reference evidence="7 8" key="1">
    <citation type="submission" date="2019-09" db="EMBL/GenBank/DDBJ databases">
        <authorList>
            <person name="Valk L.C."/>
        </authorList>
    </citation>
    <scope>NUCLEOTIDE SEQUENCE [LARGE SCALE GENOMIC DNA]</scope>
    <source>
        <strain evidence="7">GalUA</strain>
    </source>
</reference>
<gene>
    <name evidence="7" type="ORF">F7O84_12375</name>
</gene>
<evidence type="ECO:0000256" key="5">
    <source>
        <dbReference type="SAM" id="Phobius"/>
    </source>
</evidence>
<dbReference type="Gene3D" id="3.20.20.300">
    <property type="entry name" value="Glycoside hydrolase, family 3, N-terminal domain"/>
    <property type="match status" value="1"/>
</dbReference>
<keyword evidence="5" id="KW-0812">Transmembrane</keyword>
<dbReference type="GO" id="GO:0004553">
    <property type="term" value="F:hydrolase activity, hydrolyzing O-glycosyl compounds"/>
    <property type="evidence" value="ECO:0007669"/>
    <property type="project" value="InterPro"/>
</dbReference>
<comment type="caution">
    <text evidence="7">The sequence shown here is derived from an EMBL/GenBank/DDBJ whole genome shotgun (WGS) entry which is preliminary data.</text>
</comment>
<evidence type="ECO:0000256" key="3">
    <source>
        <dbReference type="ARBA" id="ARBA00023277"/>
    </source>
</evidence>
<dbReference type="InterPro" id="IPR002772">
    <property type="entry name" value="Glyco_hydro_3_C"/>
</dbReference>
<keyword evidence="5" id="KW-1133">Transmembrane helix</keyword>
<proteinExistence type="inferred from homology"/>
<dbReference type="Pfam" id="PF14310">
    <property type="entry name" value="Fn3-like"/>
    <property type="match status" value="1"/>
</dbReference>
<evidence type="ECO:0000256" key="2">
    <source>
        <dbReference type="ARBA" id="ARBA00022801"/>
    </source>
</evidence>
<feature type="transmembrane region" description="Helical" evidence="5">
    <location>
        <begin position="942"/>
        <end position="963"/>
    </location>
</feature>
<dbReference type="InterPro" id="IPR017853">
    <property type="entry name" value="GH"/>
</dbReference>
<dbReference type="EMBL" id="WAGX01000005">
    <property type="protein sequence ID" value="KAB1438338.1"/>
    <property type="molecule type" value="Genomic_DNA"/>
</dbReference>
<feature type="transmembrane region" description="Helical" evidence="5">
    <location>
        <begin position="12"/>
        <end position="32"/>
    </location>
</feature>
<dbReference type="Proteomes" id="UP000461768">
    <property type="component" value="Unassembled WGS sequence"/>
</dbReference>
<dbReference type="SUPFAM" id="SSF52279">
    <property type="entry name" value="Beta-D-glucan exohydrolase, C-terminal domain"/>
    <property type="match status" value="1"/>
</dbReference>
<dbReference type="InterPro" id="IPR026891">
    <property type="entry name" value="Fn3-like"/>
</dbReference>
<keyword evidence="2 4" id="KW-0378">Hydrolase</keyword>
<keyword evidence="3" id="KW-0119">Carbohydrate metabolism</keyword>
<dbReference type="InterPro" id="IPR036881">
    <property type="entry name" value="Glyco_hydro_3_C_sf"/>
</dbReference>
<dbReference type="PROSITE" id="PS00775">
    <property type="entry name" value="GLYCOSYL_HYDROL_F3"/>
    <property type="match status" value="1"/>
</dbReference>
<evidence type="ECO:0000313" key="8">
    <source>
        <dbReference type="Proteomes" id="UP000461768"/>
    </source>
</evidence>
<dbReference type="OrthoDB" id="98455at2"/>
<keyword evidence="8" id="KW-1185">Reference proteome</keyword>
<feature type="transmembrane region" description="Helical" evidence="5">
    <location>
        <begin position="83"/>
        <end position="105"/>
    </location>
</feature>
<dbReference type="PANTHER" id="PTHR42715">
    <property type="entry name" value="BETA-GLUCOSIDASE"/>
    <property type="match status" value="1"/>
</dbReference>
<evidence type="ECO:0000256" key="4">
    <source>
        <dbReference type="RuleBase" id="RU361161"/>
    </source>
</evidence>
<dbReference type="SMART" id="SM01217">
    <property type="entry name" value="Fn3_like"/>
    <property type="match status" value="1"/>
</dbReference>
<dbReference type="GO" id="GO:0005975">
    <property type="term" value="P:carbohydrate metabolic process"/>
    <property type="evidence" value="ECO:0007669"/>
    <property type="project" value="InterPro"/>
</dbReference>
<keyword evidence="4" id="KW-0326">Glycosidase</keyword>
<evidence type="ECO:0000259" key="6">
    <source>
        <dbReference type="SMART" id="SM01217"/>
    </source>
</evidence>
<protein>
    <submittedName>
        <fullName evidence="7">Beta-glucosidase</fullName>
    </submittedName>
</protein>
<accession>A0A7V7QKL2</accession>
<dbReference type="Pfam" id="PF00933">
    <property type="entry name" value="Glyco_hydro_3"/>
    <property type="match status" value="1"/>
</dbReference>
<dbReference type="InterPro" id="IPR050288">
    <property type="entry name" value="Cellulose_deg_GH3"/>
</dbReference>
<evidence type="ECO:0000256" key="1">
    <source>
        <dbReference type="ARBA" id="ARBA00005336"/>
    </source>
</evidence>
<dbReference type="SUPFAM" id="SSF51445">
    <property type="entry name" value="(Trans)glycosidases"/>
    <property type="match status" value="1"/>
</dbReference>
<organism evidence="7 8">
    <name type="scientific">Candidatus Galacturonatibacter soehngenii</name>
    <dbReference type="NCBI Taxonomy" id="2307010"/>
    <lineage>
        <taxon>Bacteria</taxon>
        <taxon>Bacillati</taxon>
        <taxon>Bacillota</taxon>
        <taxon>Clostridia</taxon>
        <taxon>Lachnospirales</taxon>
        <taxon>Lachnospiraceae</taxon>
        <taxon>Candidatus Galacturonatibacter</taxon>
    </lineage>
</organism>
<dbReference type="Gene3D" id="3.40.50.1700">
    <property type="entry name" value="Glycoside hydrolase family 3 C-terminal domain"/>
    <property type="match status" value="1"/>
</dbReference>
<dbReference type="InterPro" id="IPR001764">
    <property type="entry name" value="Glyco_hydro_3_N"/>
</dbReference>
<sequence>MEKKSWIKKLFIILLVIAVIAGGIGFALYTLSQDETLNMADVYATIGTILPYFIPFAILLVLTIVLGILWKNKSDKVRYMLKWQSILGLTLVFAITVNVVCFVPMQSILNLTFYKVDGVSEEAAASSKALTEQIGKEGTVLLKNTDGMLPLSQDVKKLNVFGWASTNPCYGGTGSGSVDTSTCVTLLQGLTSAGYELNTELTNFYTDYSATRPEVSMWAQDWTLKEPTKDSYSDNLITNAKDFSDYAVVVITRVGGEGADLPTDMSAVTYEGNPGDFEAGQTYLELSKTEKDLVDLVTENFEQVCVVINSANPMELGWVDEYDEIKSVLWMAGPGETGFKALGSILNGETNPSGKLVDTYVYDLKETPSFQNFGAFAYDNAEGYTFLNYVEGIYVGYRFFETYYLDNEEGYQKAVQYPFGYGLSYTTFEQTMGELNRDFDGNISFDVTVKNIGDKAGKDVIEVYYTAPYTEGGIEKSAVDLIEFAKTDELAPGESQTLSITFNEEEMASYDTYGNGCYVLEAGDYDIKIMSDSHTLIDKKTYTVNQDIVYNESNKRTSDAVVATNQFDFAEGDVTYLSRANNFENYDIAIAAPSNYSISAENAANLTNVETYVIENNEEDTMPTTGAKNGVKLHELRGLDYDDPKWDTLLDELSIDDMKNLITYGGYQTSEISSIGKISTTDADGPAGFSSFFNTAIRGTAFPGAVMIAATWNKDIAYERGVAMGNESDGIEVSGWYGPAMNIHRNAFAGRNFEYYSEDGVLSGIMAANEVSGAASKGLYAYIKHFALNDQETNRLALLCTWSNEQAIREIYLKPFEIAVKVGKTGAVMSSFNYIGNQWAGGCKELLTNVLRDEWGFRGFVITDYFGGYGFMDADKAIRAGNDLMLSTTGENGATPDDTQSATAVTSLRKASHNILFTTVNSKAYENYQSGLHLQNWMKTAIAIDVLLAVILIALEAVIILNYRKKENGNLSIE</sequence>
<feature type="transmembrane region" description="Helical" evidence="5">
    <location>
        <begin position="52"/>
        <end position="71"/>
    </location>
</feature>
<dbReference type="InterPro" id="IPR036962">
    <property type="entry name" value="Glyco_hydro_3_N_sf"/>
</dbReference>
<dbReference type="RefSeq" id="WP_151145615.1">
    <property type="nucleotide sequence ID" value="NZ_WAGX01000005.1"/>
</dbReference>
<dbReference type="PRINTS" id="PR00133">
    <property type="entry name" value="GLHYDRLASE3"/>
</dbReference>
<keyword evidence="5" id="KW-0472">Membrane</keyword>
<dbReference type="InterPro" id="IPR013783">
    <property type="entry name" value="Ig-like_fold"/>
</dbReference>
<reference evidence="7 8" key="2">
    <citation type="submission" date="2020-02" db="EMBL/GenBank/DDBJ databases">
        <title>Candidatus Galacturonibacter soehngenii shows hetero-acetogenic catabolism of galacturonic acid but lacks a canonical carbon monoxide dehydrogenase/acetyl-CoA synthase complex.</title>
        <authorList>
            <person name="Diender M."/>
            <person name="Stouten G.R."/>
            <person name="Petersen J.F."/>
            <person name="Nielsen P.H."/>
            <person name="Dueholm M.S."/>
            <person name="Pronk J.T."/>
            <person name="Van Loosdrecht M.C.M."/>
        </authorList>
    </citation>
    <scope>NUCLEOTIDE SEQUENCE [LARGE SCALE GENOMIC DNA]</scope>
    <source>
        <strain evidence="7">GalUA</strain>
    </source>
</reference>
<name>A0A7V7QKL2_9FIRM</name>
<dbReference type="AlphaFoldDB" id="A0A7V7QKL2"/>